<keyword evidence="2" id="KW-0489">Methyltransferase</keyword>
<name>A0A839K1F9_9FIRM</name>
<dbReference type="GO" id="GO:0032259">
    <property type="term" value="P:methylation"/>
    <property type="evidence" value="ECO:0007669"/>
    <property type="project" value="UniProtKB-KW"/>
</dbReference>
<dbReference type="EMBL" id="JACEGA010000001">
    <property type="protein sequence ID" value="MBB2183466.1"/>
    <property type="molecule type" value="Genomic_DNA"/>
</dbReference>
<dbReference type="SUPFAM" id="SSF53335">
    <property type="entry name" value="S-adenosyl-L-methionine-dependent methyltransferases"/>
    <property type="match status" value="1"/>
</dbReference>
<evidence type="ECO:0000313" key="3">
    <source>
        <dbReference type="Proteomes" id="UP000574276"/>
    </source>
</evidence>
<dbReference type="Proteomes" id="UP000574276">
    <property type="component" value="Unassembled WGS sequence"/>
</dbReference>
<feature type="domain" description="Methyltransferase" evidence="1">
    <location>
        <begin position="47"/>
        <end position="153"/>
    </location>
</feature>
<dbReference type="GO" id="GO:0008168">
    <property type="term" value="F:methyltransferase activity"/>
    <property type="evidence" value="ECO:0007669"/>
    <property type="project" value="UniProtKB-KW"/>
</dbReference>
<evidence type="ECO:0000259" key="1">
    <source>
        <dbReference type="Pfam" id="PF13847"/>
    </source>
</evidence>
<dbReference type="InterPro" id="IPR025714">
    <property type="entry name" value="Methyltranfer_dom"/>
</dbReference>
<comment type="caution">
    <text evidence="2">The sequence shown here is derived from an EMBL/GenBank/DDBJ whole genome shotgun (WGS) entry which is preliminary data.</text>
</comment>
<dbReference type="AlphaFoldDB" id="A0A839K1F9"/>
<proteinExistence type="predicted"/>
<evidence type="ECO:0000313" key="2">
    <source>
        <dbReference type="EMBL" id="MBB2183466.1"/>
    </source>
</evidence>
<dbReference type="PANTHER" id="PTHR43861">
    <property type="entry name" value="TRANS-ACONITATE 2-METHYLTRANSFERASE-RELATED"/>
    <property type="match status" value="1"/>
</dbReference>
<dbReference type="Gene3D" id="3.40.50.150">
    <property type="entry name" value="Vaccinia Virus protein VP39"/>
    <property type="match status" value="1"/>
</dbReference>
<sequence length="239" mass="28160">MINVKEYDNEKAFWNQQYNECIPVDLRRLTLTVEPTFDACLGIFGEKTKRVCDFGCGTGDILFQYAQYYPDHCGVGIDESETGISFANQTAKLSNYHNYRFMVGNIDTLSEFQDGEFDGIILSNVLDVMPEKISNETVKELNRILKDHGYWFIKVNPFYSSEEINELNYKEIGMHMYVENGVLRLRQESLLYWIDYVHHLGRVERILEFEYPWQEGLNRLFLVRKERRQIGADAFPEYH</sequence>
<dbReference type="InterPro" id="IPR029063">
    <property type="entry name" value="SAM-dependent_MTases_sf"/>
</dbReference>
<protein>
    <submittedName>
        <fullName evidence="2">Class I SAM-dependent methyltransferase</fullName>
    </submittedName>
</protein>
<keyword evidence="3" id="KW-1185">Reference proteome</keyword>
<gene>
    <name evidence="2" type="ORF">H0486_11305</name>
</gene>
<reference evidence="2 3" key="1">
    <citation type="submission" date="2020-07" db="EMBL/GenBank/DDBJ databases">
        <title>Characterization and genome sequencing of isolate MD1, a novel member within the family Lachnospiraceae.</title>
        <authorList>
            <person name="Rettenmaier R."/>
            <person name="Di Bello L."/>
            <person name="Zinser C."/>
            <person name="Scheitz K."/>
            <person name="Liebl W."/>
            <person name="Zverlov V."/>
        </authorList>
    </citation>
    <scope>NUCLEOTIDE SEQUENCE [LARGE SCALE GENOMIC DNA]</scope>
    <source>
        <strain evidence="2 3">MD1</strain>
    </source>
</reference>
<accession>A0A839K1F9</accession>
<organism evidence="2 3">
    <name type="scientific">Variimorphobacter saccharofermentans</name>
    <dbReference type="NCBI Taxonomy" id="2755051"/>
    <lineage>
        <taxon>Bacteria</taxon>
        <taxon>Bacillati</taxon>
        <taxon>Bacillota</taxon>
        <taxon>Clostridia</taxon>
        <taxon>Lachnospirales</taxon>
        <taxon>Lachnospiraceae</taxon>
        <taxon>Variimorphobacter</taxon>
    </lineage>
</organism>
<dbReference type="CDD" id="cd02440">
    <property type="entry name" value="AdoMet_MTases"/>
    <property type="match status" value="1"/>
</dbReference>
<dbReference type="Pfam" id="PF13847">
    <property type="entry name" value="Methyltransf_31"/>
    <property type="match status" value="1"/>
</dbReference>
<keyword evidence="2" id="KW-0808">Transferase</keyword>